<dbReference type="AlphaFoldDB" id="A0A0B0N7D8"/>
<keyword evidence="2" id="KW-1185">Reference proteome</keyword>
<proteinExistence type="predicted"/>
<sequence>MDPHGKSTWPGPPHTGVSHGYVYLAGSKHDLHGLHHGRVPAEPKFSPIRRRPLLRALRHFKAYLNTRGGT</sequence>
<dbReference type="Proteomes" id="UP000032142">
    <property type="component" value="Unassembled WGS sequence"/>
</dbReference>
<accession>A0A0B0N7D8</accession>
<comment type="caution">
    <text evidence="1">The sequence shown here is derived from an EMBL/GenBank/DDBJ whole genome shotgun (WGS) entry which is preliminary data.</text>
</comment>
<organism evidence="1 2">
    <name type="scientific">Gossypium arboreum</name>
    <name type="common">Tree cotton</name>
    <name type="synonym">Gossypium nanking</name>
    <dbReference type="NCBI Taxonomy" id="29729"/>
    <lineage>
        <taxon>Eukaryota</taxon>
        <taxon>Viridiplantae</taxon>
        <taxon>Streptophyta</taxon>
        <taxon>Embryophyta</taxon>
        <taxon>Tracheophyta</taxon>
        <taxon>Spermatophyta</taxon>
        <taxon>Magnoliopsida</taxon>
        <taxon>eudicotyledons</taxon>
        <taxon>Gunneridae</taxon>
        <taxon>Pentapetalae</taxon>
        <taxon>rosids</taxon>
        <taxon>malvids</taxon>
        <taxon>Malvales</taxon>
        <taxon>Malvaceae</taxon>
        <taxon>Malvoideae</taxon>
        <taxon>Gossypium</taxon>
    </lineage>
</organism>
<gene>
    <name evidence="1" type="ORF">F383_35656</name>
</gene>
<name>A0A0B0N7D8_GOSAR</name>
<reference evidence="2" key="1">
    <citation type="submission" date="2014-09" db="EMBL/GenBank/DDBJ databases">
        <authorList>
            <person name="Mudge J."/>
            <person name="Ramaraj T."/>
            <person name="Lindquist I.E."/>
            <person name="Bharti A.K."/>
            <person name="Sundararajan A."/>
            <person name="Cameron C.T."/>
            <person name="Woodward J.E."/>
            <person name="May G.D."/>
            <person name="Brubaker C."/>
            <person name="Broadhvest J."/>
            <person name="Wilkins T.A."/>
        </authorList>
    </citation>
    <scope>NUCLEOTIDE SEQUENCE</scope>
    <source>
        <strain evidence="2">cv. AKA8401</strain>
    </source>
</reference>
<evidence type="ECO:0000313" key="2">
    <source>
        <dbReference type="Proteomes" id="UP000032142"/>
    </source>
</evidence>
<evidence type="ECO:0000313" key="1">
    <source>
        <dbReference type="EMBL" id="KHG08597.1"/>
    </source>
</evidence>
<protein>
    <submittedName>
        <fullName evidence="1">Uncharacterized protein</fullName>
    </submittedName>
</protein>
<dbReference type="EMBL" id="JRRC01502432">
    <property type="protein sequence ID" value="KHG08597.1"/>
    <property type="molecule type" value="Genomic_DNA"/>
</dbReference>